<evidence type="ECO:0000313" key="3">
    <source>
        <dbReference type="Proteomes" id="UP000191249"/>
    </source>
</evidence>
<dbReference type="Proteomes" id="UP000191249">
    <property type="component" value="Chromosome"/>
</dbReference>
<evidence type="ECO:0000256" key="1">
    <source>
        <dbReference type="SAM" id="Phobius"/>
    </source>
</evidence>
<evidence type="ECO:0008006" key="4">
    <source>
        <dbReference type="Google" id="ProtNLM"/>
    </source>
</evidence>
<feature type="transmembrane region" description="Helical" evidence="1">
    <location>
        <begin position="6"/>
        <end position="30"/>
    </location>
</feature>
<organism evidence="2 3">
    <name type="scientific">Neisseria lactamica</name>
    <dbReference type="NCBI Taxonomy" id="486"/>
    <lineage>
        <taxon>Bacteria</taxon>
        <taxon>Pseudomonadati</taxon>
        <taxon>Pseudomonadota</taxon>
        <taxon>Betaproteobacteria</taxon>
        <taxon>Neisseriales</taxon>
        <taxon>Neisseriaceae</taxon>
        <taxon>Neisseria</taxon>
    </lineage>
</organism>
<gene>
    <name evidence="2" type="ORF">B2G52_07265</name>
</gene>
<reference evidence="2 3" key="1">
    <citation type="submission" date="2017-03" db="EMBL/GenBank/DDBJ databases">
        <title>N. lactamica Y92-1009 whole genome sequence.</title>
        <authorList>
            <person name="Pandey A.K."/>
            <person name="Read R.C."/>
        </authorList>
    </citation>
    <scope>NUCLEOTIDE SEQUENCE [LARGE SCALE GENOMIC DNA]</scope>
    <source>
        <strain evidence="2 3">Y92-1009</strain>
    </source>
</reference>
<evidence type="ECO:0000313" key="2">
    <source>
        <dbReference type="EMBL" id="ARB04707.1"/>
    </source>
</evidence>
<dbReference type="GeneID" id="61224004"/>
<proteinExistence type="predicted"/>
<sequence length="110" mass="12590">MKIKNILIVFIIVGGISYALYCSLITDFLLKYGETIHTKAVVEERLTGKSSYPVLRYRFFYHGQAYIGFVSEISCLRVSDTINVVFLKSNPSMNRPLYKKRKNNKSASLV</sequence>
<protein>
    <recommendedName>
        <fullName evidence="4">DUF3592 domain-containing protein</fullName>
    </recommendedName>
</protein>
<keyword evidence="1" id="KW-0472">Membrane</keyword>
<accession>A0AAU8VRI0</accession>
<keyword evidence="1" id="KW-0812">Transmembrane</keyword>
<name>A0AAU8VRI0_NEILA</name>
<dbReference type="AlphaFoldDB" id="A0AAU8VRI0"/>
<dbReference type="RefSeq" id="WP_003712095.1">
    <property type="nucleotide sequence ID" value="NZ_CAUJPL010000006.1"/>
</dbReference>
<dbReference type="EMBL" id="CP019894">
    <property type="protein sequence ID" value="ARB04707.1"/>
    <property type="molecule type" value="Genomic_DNA"/>
</dbReference>
<keyword evidence="1" id="KW-1133">Transmembrane helix</keyword>